<evidence type="ECO:0000256" key="11">
    <source>
        <dbReference type="RuleBase" id="RU004136"/>
    </source>
</evidence>
<evidence type="ECO:0000256" key="7">
    <source>
        <dbReference type="ARBA" id="ARBA00022984"/>
    </source>
</evidence>
<keyword evidence="4 10" id="KW-0547">Nucleotide-binding</keyword>
<dbReference type="GO" id="GO:0008766">
    <property type="term" value="F:UDP-N-acetylmuramoylalanyl-D-glutamyl-2,6-diaminopimelate-D-alanyl-D-alanine ligase activity"/>
    <property type="evidence" value="ECO:0007669"/>
    <property type="project" value="RHEA"/>
</dbReference>
<dbReference type="UniPathway" id="UPA00219"/>
<evidence type="ECO:0000256" key="3">
    <source>
        <dbReference type="ARBA" id="ARBA00022618"/>
    </source>
</evidence>
<dbReference type="InterPro" id="IPR000713">
    <property type="entry name" value="Mur_ligase_N"/>
</dbReference>
<dbReference type="InterPro" id="IPR005863">
    <property type="entry name" value="UDP-N-AcMur_synth"/>
</dbReference>
<evidence type="ECO:0000313" key="15">
    <source>
        <dbReference type="EMBL" id="SMB96439.1"/>
    </source>
</evidence>
<dbReference type="GO" id="GO:0071555">
    <property type="term" value="P:cell wall organization"/>
    <property type="evidence" value="ECO:0007669"/>
    <property type="project" value="UniProtKB-KW"/>
</dbReference>
<dbReference type="GO" id="GO:0008360">
    <property type="term" value="P:regulation of cell shape"/>
    <property type="evidence" value="ECO:0007669"/>
    <property type="project" value="UniProtKB-KW"/>
</dbReference>
<feature type="domain" description="Mur ligase central" evidence="14">
    <location>
        <begin position="110"/>
        <end position="298"/>
    </location>
</feature>
<feature type="domain" description="Mur ligase N-terminal catalytic" evidence="12">
    <location>
        <begin position="28"/>
        <end position="79"/>
    </location>
</feature>
<evidence type="ECO:0000256" key="2">
    <source>
        <dbReference type="ARBA" id="ARBA00022598"/>
    </source>
</evidence>
<evidence type="ECO:0000256" key="8">
    <source>
        <dbReference type="ARBA" id="ARBA00023306"/>
    </source>
</evidence>
<comment type="similarity">
    <text evidence="10">Belongs to the MurCDEF family. MurF subfamily.</text>
</comment>
<organism evidence="15 16">
    <name type="scientific">Desulfonispora thiosulfatigenes DSM 11270</name>
    <dbReference type="NCBI Taxonomy" id="656914"/>
    <lineage>
        <taxon>Bacteria</taxon>
        <taxon>Bacillati</taxon>
        <taxon>Bacillota</taxon>
        <taxon>Clostridia</taxon>
        <taxon>Eubacteriales</taxon>
        <taxon>Peptococcaceae</taxon>
        <taxon>Desulfonispora</taxon>
    </lineage>
</organism>
<dbReference type="Proteomes" id="UP000192731">
    <property type="component" value="Unassembled WGS sequence"/>
</dbReference>
<evidence type="ECO:0000256" key="1">
    <source>
        <dbReference type="ARBA" id="ARBA00022490"/>
    </source>
</evidence>
<feature type="domain" description="Mur ligase C-terminal" evidence="13">
    <location>
        <begin position="320"/>
        <end position="446"/>
    </location>
</feature>
<dbReference type="PANTHER" id="PTHR43024:SF1">
    <property type="entry name" value="UDP-N-ACETYLMURAMOYL-TRIPEPTIDE--D-ALANYL-D-ALANINE LIGASE"/>
    <property type="match status" value="1"/>
</dbReference>
<evidence type="ECO:0000256" key="4">
    <source>
        <dbReference type="ARBA" id="ARBA00022741"/>
    </source>
</evidence>
<comment type="catalytic activity">
    <reaction evidence="10 11">
        <text>D-alanyl-D-alanine + UDP-N-acetyl-alpha-D-muramoyl-L-alanyl-gamma-D-glutamyl-meso-2,6-diaminopimelate + ATP = UDP-N-acetyl-alpha-D-muramoyl-L-alanyl-gamma-D-glutamyl-meso-2,6-diaminopimeloyl-D-alanyl-D-alanine + ADP + phosphate + H(+)</text>
        <dbReference type="Rhea" id="RHEA:28374"/>
        <dbReference type="ChEBI" id="CHEBI:15378"/>
        <dbReference type="ChEBI" id="CHEBI:30616"/>
        <dbReference type="ChEBI" id="CHEBI:43474"/>
        <dbReference type="ChEBI" id="CHEBI:57822"/>
        <dbReference type="ChEBI" id="CHEBI:61386"/>
        <dbReference type="ChEBI" id="CHEBI:83905"/>
        <dbReference type="ChEBI" id="CHEBI:456216"/>
        <dbReference type="EC" id="6.3.2.10"/>
    </reaction>
</comment>
<reference evidence="15 16" key="1">
    <citation type="submission" date="2017-04" db="EMBL/GenBank/DDBJ databases">
        <authorList>
            <person name="Afonso C.L."/>
            <person name="Miller P.J."/>
            <person name="Scott M.A."/>
            <person name="Spackman E."/>
            <person name="Goraichik I."/>
            <person name="Dimitrov K.M."/>
            <person name="Suarez D.L."/>
            <person name="Swayne D.E."/>
        </authorList>
    </citation>
    <scope>NUCLEOTIDE SEQUENCE [LARGE SCALE GENOMIC DNA]</scope>
    <source>
        <strain evidence="15 16">DSM 11270</strain>
    </source>
</reference>
<comment type="subcellular location">
    <subcellularLocation>
        <location evidence="10 11">Cytoplasm</location>
    </subcellularLocation>
</comment>
<dbReference type="GO" id="GO:0047480">
    <property type="term" value="F:UDP-N-acetylmuramoyl-tripeptide-D-alanyl-D-alanine ligase activity"/>
    <property type="evidence" value="ECO:0007669"/>
    <property type="project" value="UniProtKB-UniRule"/>
</dbReference>
<evidence type="ECO:0000256" key="6">
    <source>
        <dbReference type="ARBA" id="ARBA00022960"/>
    </source>
</evidence>
<sequence>MLDISIHYLSKLLGVVYRGKPTVYAKRVAIDSRYVQEGDLFFALPGEKVDGHEYVDQAFEKGAVGAVVTDVKMVKNYEVQNLLITNDTLRGLQDLAKLIRQNSLIPVVAITGSVGKTTTKDILFSLLNKKYNTLKTKGNYNNEIGLPLTLCSLDKNTEAAVIEMGMRGLGQIDFLCNIASPTHAIITNIGKTHAEILGSQENIAKAKAEILKYLPEEGTVLLNLDDKDLLLPYLKECKAKINWFGSDASADYCLESIIDMDENKSIFKLRALDEIVEIELGIPGEHNIINAISAIGVARSLDFDWDSIKEGLKEIELSKMRLQIENSTKGSKIINDAYNANPASMNAALSFLGEFHNKRKVAVLGDMYELGQNEEQEHKLIGEIAQQKNIDKLIVIGKLAKHIGTGAEEAKMEPENIHYFNNNDDAISFLQEYTQKDDVVLVKGSRGMYMEKIVEELMR</sequence>
<dbReference type="InterPro" id="IPR051046">
    <property type="entry name" value="MurCDEF_CellWall_CoF430Synth"/>
</dbReference>
<accession>A0A1W1VSW6</accession>
<dbReference type="GO" id="GO:0005737">
    <property type="term" value="C:cytoplasm"/>
    <property type="evidence" value="ECO:0007669"/>
    <property type="project" value="UniProtKB-SubCell"/>
</dbReference>
<dbReference type="RefSeq" id="WP_084054384.1">
    <property type="nucleotide sequence ID" value="NZ_FWWT01000023.1"/>
</dbReference>
<keyword evidence="9 10" id="KW-0961">Cell wall biogenesis/degradation</keyword>
<keyword evidence="16" id="KW-1185">Reference proteome</keyword>
<dbReference type="EC" id="6.3.2.10" evidence="10 11"/>
<dbReference type="EMBL" id="FWWT01000023">
    <property type="protein sequence ID" value="SMB96439.1"/>
    <property type="molecule type" value="Genomic_DNA"/>
</dbReference>
<evidence type="ECO:0000259" key="12">
    <source>
        <dbReference type="Pfam" id="PF01225"/>
    </source>
</evidence>
<dbReference type="AlphaFoldDB" id="A0A1W1VSW6"/>
<dbReference type="NCBIfam" id="TIGR01143">
    <property type="entry name" value="murF"/>
    <property type="match status" value="1"/>
</dbReference>
<dbReference type="InterPro" id="IPR013221">
    <property type="entry name" value="Mur_ligase_cen"/>
</dbReference>
<evidence type="ECO:0000259" key="13">
    <source>
        <dbReference type="Pfam" id="PF02875"/>
    </source>
</evidence>
<gene>
    <name evidence="10" type="primary">murF</name>
    <name evidence="15" type="ORF">SAMN00017405_1535</name>
</gene>
<dbReference type="Pfam" id="PF08245">
    <property type="entry name" value="Mur_ligase_M"/>
    <property type="match status" value="1"/>
</dbReference>
<keyword evidence="6 10" id="KW-0133">Cell shape</keyword>
<dbReference type="STRING" id="656914.SAMN00017405_1535"/>
<dbReference type="InterPro" id="IPR004101">
    <property type="entry name" value="Mur_ligase_C"/>
</dbReference>
<keyword evidence="1 10" id="KW-0963">Cytoplasm</keyword>
<dbReference type="HAMAP" id="MF_02019">
    <property type="entry name" value="MurF"/>
    <property type="match status" value="1"/>
</dbReference>
<keyword evidence="7 10" id="KW-0573">Peptidoglycan synthesis</keyword>
<dbReference type="Pfam" id="PF02875">
    <property type="entry name" value="Mur_ligase_C"/>
    <property type="match status" value="1"/>
</dbReference>
<dbReference type="Gene3D" id="3.40.1190.10">
    <property type="entry name" value="Mur-like, catalytic domain"/>
    <property type="match status" value="1"/>
</dbReference>
<evidence type="ECO:0000313" key="16">
    <source>
        <dbReference type="Proteomes" id="UP000192731"/>
    </source>
</evidence>
<comment type="function">
    <text evidence="10 11">Involved in cell wall formation. Catalyzes the final step in the synthesis of UDP-N-acetylmuramoyl-pentapeptide, the precursor of murein.</text>
</comment>
<keyword evidence="8 10" id="KW-0131">Cell cycle</keyword>
<dbReference type="SUPFAM" id="SSF53244">
    <property type="entry name" value="MurD-like peptide ligases, peptide-binding domain"/>
    <property type="match status" value="1"/>
</dbReference>
<feature type="binding site" evidence="10">
    <location>
        <begin position="112"/>
        <end position="118"/>
    </location>
    <ligand>
        <name>ATP</name>
        <dbReference type="ChEBI" id="CHEBI:30616"/>
    </ligand>
</feature>
<proteinExistence type="inferred from homology"/>
<evidence type="ECO:0000256" key="9">
    <source>
        <dbReference type="ARBA" id="ARBA00023316"/>
    </source>
</evidence>
<dbReference type="Gene3D" id="3.90.190.20">
    <property type="entry name" value="Mur ligase, C-terminal domain"/>
    <property type="match status" value="1"/>
</dbReference>
<dbReference type="Gene3D" id="3.40.1390.10">
    <property type="entry name" value="MurE/MurF, N-terminal domain"/>
    <property type="match status" value="1"/>
</dbReference>
<dbReference type="GO" id="GO:0051301">
    <property type="term" value="P:cell division"/>
    <property type="evidence" value="ECO:0007669"/>
    <property type="project" value="UniProtKB-KW"/>
</dbReference>
<keyword evidence="3 10" id="KW-0132">Cell division</keyword>
<dbReference type="SUPFAM" id="SSF53623">
    <property type="entry name" value="MurD-like peptide ligases, catalytic domain"/>
    <property type="match status" value="1"/>
</dbReference>
<dbReference type="Pfam" id="PF01225">
    <property type="entry name" value="Mur_ligase"/>
    <property type="match status" value="1"/>
</dbReference>
<dbReference type="InterPro" id="IPR035911">
    <property type="entry name" value="MurE/MurF_N"/>
</dbReference>
<dbReference type="GO" id="GO:0009252">
    <property type="term" value="P:peptidoglycan biosynthetic process"/>
    <property type="evidence" value="ECO:0007669"/>
    <property type="project" value="UniProtKB-UniRule"/>
</dbReference>
<dbReference type="InterPro" id="IPR036565">
    <property type="entry name" value="Mur-like_cat_sf"/>
</dbReference>
<dbReference type="SUPFAM" id="SSF63418">
    <property type="entry name" value="MurE/MurF N-terminal domain"/>
    <property type="match status" value="1"/>
</dbReference>
<keyword evidence="5 10" id="KW-0067">ATP-binding</keyword>
<comment type="pathway">
    <text evidence="10 11">Cell wall biogenesis; peptidoglycan biosynthesis.</text>
</comment>
<protein>
    <recommendedName>
        <fullName evidence="10 11">UDP-N-acetylmuramoyl-tripeptide--D-alanyl-D-alanine ligase</fullName>
        <ecNumber evidence="10 11">6.3.2.10</ecNumber>
    </recommendedName>
    <alternativeName>
        <fullName evidence="10">D-alanyl-D-alanine-adding enzyme</fullName>
    </alternativeName>
</protein>
<dbReference type="OrthoDB" id="9801978at2"/>
<dbReference type="InterPro" id="IPR036615">
    <property type="entry name" value="Mur_ligase_C_dom_sf"/>
</dbReference>
<dbReference type="GO" id="GO:0005524">
    <property type="term" value="F:ATP binding"/>
    <property type="evidence" value="ECO:0007669"/>
    <property type="project" value="UniProtKB-UniRule"/>
</dbReference>
<dbReference type="PANTHER" id="PTHR43024">
    <property type="entry name" value="UDP-N-ACETYLMURAMOYL-TRIPEPTIDE--D-ALANYL-D-ALANINE LIGASE"/>
    <property type="match status" value="1"/>
</dbReference>
<evidence type="ECO:0000259" key="14">
    <source>
        <dbReference type="Pfam" id="PF08245"/>
    </source>
</evidence>
<evidence type="ECO:0000256" key="10">
    <source>
        <dbReference type="HAMAP-Rule" id="MF_02019"/>
    </source>
</evidence>
<name>A0A1W1VSW6_DESTI</name>
<evidence type="ECO:0000256" key="5">
    <source>
        <dbReference type="ARBA" id="ARBA00022840"/>
    </source>
</evidence>
<keyword evidence="2 10" id="KW-0436">Ligase</keyword>